<sequence>MGINDDTVGGEALEMRGPGDDSSDLLTDKIVELEKMKEDLRQAKDDAMQSWLDSRPLIDELEKMQAELENAKARVFKANITISELQAQLGTTDMCIKSTKEEEQKFRMMINDKNHDLHKVQEEMERLKMKMDQKRRRRSKLKLVLRLKTQTLQTLELTCEALQLEAEAFGISAAQALHYVNNSEAANIMVQLTQEEYDFLKREAKEQTSLAEWRISVSEEEKLAAENSRDSAFRRLQNIYPRTISSQRNTTEQTIHNEKNKKKTGEPATRVGQRTNQRRFSKAQTNAPAGVNKRNTQQQFRNNNCSYLVKKRKPSICFRIRTFLVRKLSKYFK</sequence>
<reference evidence="4" key="2">
    <citation type="journal article" date="2024" name="Plant">
        <title>Genomic evolution and insights into agronomic trait innovations of Sesamum species.</title>
        <authorList>
            <person name="Miao H."/>
            <person name="Wang L."/>
            <person name="Qu L."/>
            <person name="Liu H."/>
            <person name="Sun Y."/>
            <person name="Le M."/>
            <person name="Wang Q."/>
            <person name="Wei S."/>
            <person name="Zheng Y."/>
            <person name="Lin W."/>
            <person name="Duan Y."/>
            <person name="Cao H."/>
            <person name="Xiong S."/>
            <person name="Wang X."/>
            <person name="Wei L."/>
            <person name="Li C."/>
            <person name="Ma Q."/>
            <person name="Ju M."/>
            <person name="Zhao R."/>
            <person name="Li G."/>
            <person name="Mu C."/>
            <person name="Tian Q."/>
            <person name="Mei H."/>
            <person name="Zhang T."/>
            <person name="Gao T."/>
            <person name="Zhang H."/>
        </authorList>
    </citation>
    <scope>NUCLEOTIDE SEQUENCE</scope>
    <source>
        <strain evidence="4">3651</strain>
    </source>
</reference>
<feature type="region of interest" description="Disordered" evidence="3">
    <location>
        <begin position="1"/>
        <end position="24"/>
    </location>
</feature>
<dbReference type="Proteomes" id="UP001293254">
    <property type="component" value="Unassembled WGS sequence"/>
</dbReference>
<keyword evidence="5" id="KW-1185">Reference proteome</keyword>
<evidence type="ECO:0000256" key="3">
    <source>
        <dbReference type="SAM" id="MobiDB-lite"/>
    </source>
</evidence>
<dbReference type="PANTHER" id="PTHR32054">
    <property type="entry name" value="HEAVY CHAIN, PUTATIVE, EXPRESSED-RELATED-RELATED"/>
    <property type="match status" value="1"/>
</dbReference>
<evidence type="ECO:0000256" key="1">
    <source>
        <dbReference type="ARBA" id="ARBA00005485"/>
    </source>
</evidence>
<dbReference type="GO" id="GO:0009903">
    <property type="term" value="P:chloroplast avoidance movement"/>
    <property type="evidence" value="ECO:0007669"/>
    <property type="project" value="TreeGrafter"/>
</dbReference>
<proteinExistence type="inferred from homology"/>
<protein>
    <submittedName>
        <fullName evidence="4">Uncharacterized protein</fullName>
    </submittedName>
</protein>
<dbReference type="InterPro" id="IPR008545">
    <property type="entry name" value="Web"/>
</dbReference>
<dbReference type="AlphaFoldDB" id="A0AAE1XQK3"/>
<gene>
    <name evidence="4" type="ORF">Salat_2448400</name>
</gene>
<feature type="compositionally biased region" description="Polar residues" evidence="3">
    <location>
        <begin position="282"/>
        <end position="297"/>
    </location>
</feature>
<comment type="similarity">
    <text evidence="1">Belongs to the WEB family.</text>
</comment>
<accession>A0AAE1XQK3</accession>
<feature type="region of interest" description="Disordered" evidence="3">
    <location>
        <begin position="245"/>
        <end position="297"/>
    </location>
</feature>
<organism evidence="4 5">
    <name type="scientific">Sesamum alatum</name>
    <dbReference type="NCBI Taxonomy" id="300844"/>
    <lineage>
        <taxon>Eukaryota</taxon>
        <taxon>Viridiplantae</taxon>
        <taxon>Streptophyta</taxon>
        <taxon>Embryophyta</taxon>
        <taxon>Tracheophyta</taxon>
        <taxon>Spermatophyta</taxon>
        <taxon>Magnoliopsida</taxon>
        <taxon>eudicotyledons</taxon>
        <taxon>Gunneridae</taxon>
        <taxon>Pentapetalae</taxon>
        <taxon>asterids</taxon>
        <taxon>lamiids</taxon>
        <taxon>Lamiales</taxon>
        <taxon>Pedaliaceae</taxon>
        <taxon>Sesamum</taxon>
    </lineage>
</organism>
<evidence type="ECO:0000256" key="2">
    <source>
        <dbReference type="ARBA" id="ARBA00023054"/>
    </source>
</evidence>
<dbReference type="PANTHER" id="PTHR32054:SF70">
    <property type="entry name" value="OS07G0620100 PROTEIN"/>
    <property type="match status" value="1"/>
</dbReference>
<comment type="caution">
    <text evidence="4">The sequence shown here is derived from an EMBL/GenBank/DDBJ whole genome shotgun (WGS) entry which is preliminary data.</text>
</comment>
<dbReference type="EMBL" id="JACGWO010000010">
    <property type="protein sequence ID" value="KAK4416229.1"/>
    <property type="molecule type" value="Genomic_DNA"/>
</dbReference>
<evidence type="ECO:0000313" key="5">
    <source>
        <dbReference type="Proteomes" id="UP001293254"/>
    </source>
</evidence>
<evidence type="ECO:0000313" key="4">
    <source>
        <dbReference type="EMBL" id="KAK4416229.1"/>
    </source>
</evidence>
<reference evidence="4" key="1">
    <citation type="submission" date="2020-06" db="EMBL/GenBank/DDBJ databases">
        <authorList>
            <person name="Li T."/>
            <person name="Hu X."/>
            <person name="Zhang T."/>
            <person name="Song X."/>
            <person name="Zhang H."/>
            <person name="Dai N."/>
            <person name="Sheng W."/>
            <person name="Hou X."/>
            <person name="Wei L."/>
        </authorList>
    </citation>
    <scope>NUCLEOTIDE SEQUENCE</scope>
    <source>
        <strain evidence="4">3651</strain>
        <tissue evidence="4">Leaf</tissue>
    </source>
</reference>
<dbReference type="Pfam" id="PF05701">
    <property type="entry name" value="WEMBL"/>
    <property type="match status" value="1"/>
</dbReference>
<keyword evidence="2" id="KW-0175">Coiled coil</keyword>
<feature type="compositionally biased region" description="Polar residues" evidence="3">
    <location>
        <begin position="245"/>
        <end position="254"/>
    </location>
</feature>
<dbReference type="GO" id="GO:0009904">
    <property type="term" value="P:chloroplast accumulation movement"/>
    <property type="evidence" value="ECO:0007669"/>
    <property type="project" value="TreeGrafter"/>
</dbReference>
<dbReference type="GO" id="GO:0005829">
    <property type="term" value="C:cytosol"/>
    <property type="evidence" value="ECO:0007669"/>
    <property type="project" value="TreeGrafter"/>
</dbReference>
<name>A0AAE1XQK3_9LAMI</name>